<reference evidence="1 2" key="1">
    <citation type="submission" date="2024-02" db="EMBL/GenBank/DDBJ databases">
        <authorList>
            <person name="Chen Y."/>
            <person name="Shah S."/>
            <person name="Dougan E. K."/>
            <person name="Thang M."/>
            <person name="Chan C."/>
        </authorList>
    </citation>
    <scope>NUCLEOTIDE SEQUENCE [LARGE SCALE GENOMIC DNA]</scope>
</reference>
<dbReference type="Gene3D" id="2.60.120.590">
    <property type="entry name" value="Alpha-ketoglutarate-dependent dioxygenase AlkB-like"/>
    <property type="match status" value="1"/>
</dbReference>
<name>A0ABP0NJ76_9DINO</name>
<dbReference type="PANTHER" id="PTHR42256">
    <property type="entry name" value="OXOGLUTARATE/IRON-DEPENDENT DIOXYGENASE"/>
    <property type="match status" value="1"/>
</dbReference>
<accession>A0ABP0NJ76</accession>
<dbReference type="InterPro" id="IPR037151">
    <property type="entry name" value="AlkB-like_sf"/>
</dbReference>
<keyword evidence="2" id="KW-1185">Reference proteome</keyword>
<proteinExistence type="predicted"/>
<dbReference type="SUPFAM" id="SSF88697">
    <property type="entry name" value="PUA domain-like"/>
    <property type="match status" value="1"/>
</dbReference>
<dbReference type="EMBL" id="CAXAMN010021729">
    <property type="protein sequence ID" value="CAK9062824.1"/>
    <property type="molecule type" value="Genomic_DNA"/>
</dbReference>
<dbReference type="SUPFAM" id="SSF51197">
    <property type="entry name" value="Clavaminate synthase-like"/>
    <property type="match status" value="1"/>
</dbReference>
<sequence length="390" mass="44018">MFDLTLVDCWANLYRSLDDVKSWHHDNYQDWTPRPTATIGISLGATRALAFQNAKTKSEHYVWQENGDVFAFDEPFNNFFKHAVPAAPAGLSEAWLLTRLASSTINLGKHARLRKQPGMRECIPLEVSWSTWDTCGFGSLSRQDRRGGFLRQTKAQQSWYKAAKWTDARSLSELEDYIYKPLAKVVLHEGCQSGVSFYSLPKRTVVDSGVPPAPAPPPSKLEQRPAREDPELLLARRALTLQGAQQVLAILRGKKLIENRAWRIPVGWYAIHAGAQQINEERAERIRAVWPTAPAEETLPHSAILGLFYVQSHTTPQACPSYVWARGPICHVISKAVELLRPVHCRGGKGLWDLEAGTCLITGRAKECRPGSQDNRMDDILYYWVWVNMC</sequence>
<dbReference type="PANTHER" id="PTHR42256:SF1">
    <property type="entry name" value="FE2OG DIOXYGENASE DOMAIN-CONTAINING PROTEIN"/>
    <property type="match status" value="1"/>
</dbReference>
<evidence type="ECO:0000313" key="2">
    <source>
        <dbReference type="Proteomes" id="UP001642484"/>
    </source>
</evidence>
<dbReference type="Proteomes" id="UP001642484">
    <property type="component" value="Unassembled WGS sequence"/>
</dbReference>
<dbReference type="InterPro" id="IPR015947">
    <property type="entry name" value="PUA-like_sf"/>
</dbReference>
<organism evidence="1 2">
    <name type="scientific">Durusdinium trenchii</name>
    <dbReference type="NCBI Taxonomy" id="1381693"/>
    <lineage>
        <taxon>Eukaryota</taxon>
        <taxon>Sar</taxon>
        <taxon>Alveolata</taxon>
        <taxon>Dinophyceae</taxon>
        <taxon>Suessiales</taxon>
        <taxon>Symbiodiniaceae</taxon>
        <taxon>Durusdinium</taxon>
    </lineage>
</organism>
<protein>
    <submittedName>
        <fullName evidence="1">Uncharacterized protein</fullName>
    </submittedName>
</protein>
<gene>
    <name evidence="1" type="ORF">CCMP2556_LOCUS30893</name>
</gene>
<evidence type="ECO:0000313" key="1">
    <source>
        <dbReference type="EMBL" id="CAK9062824.1"/>
    </source>
</evidence>
<comment type="caution">
    <text evidence="1">The sequence shown here is derived from an EMBL/GenBank/DDBJ whole genome shotgun (WGS) entry which is preliminary data.</text>
</comment>